<dbReference type="GO" id="GO:0005770">
    <property type="term" value="C:late endosome"/>
    <property type="evidence" value="ECO:0007669"/>
    <property type="project" value="TreeGrafter"/>
</dbReference>
<dbReference type="NCBIfam" id="TIGR00231">
    <property type="entry name" value="small_GTP"/>
    <property type="match status" value="1"/>
</dbReference>
<dbReference type="Proteomes" id="UP000762676">
    <property type="component" value="Unassembled WGS sequence"/>
</dbReference>
<comment type="caution">
    <text evidence="4">The sequence shown here is derived from an EMBL/GenBank/DDBJ whole genome shotgun (WGS) entry which is preliminary data.</text>
</comment>
<dbReference type="InterPro" id="IPR005225">
    <property type="entry name" value="Small_GTP-bd"/>
</dbReference>
<dbReference type="AlphaFoldDB" id="A0AAV4JHF2"/>
<dbReference type="PRINTS" id="PR00449">
    <property type="entry name" value="RASTRNSFRMNG"/>
</dbReference>
<organism evidence="4 5">
    <name type="scientific">Elysia marginata</name>
    <dbReference type="NCBI Taxonomy" id="1093978"/>
    <lineage>
        <taxon>Eukaryota</taxon>
        <taxon>Metazoa</taxon>
        <taxon>Spiralia</taxon>
        <taxon>Lophotrochozoa</taxon>
        <taxon>Mollusca</taxon>
        <taxon>Gastropoda</taxon>
        <taxon>Heterobranchia</taxon>
        <taxon>Euthyneura</taxon>
        <taxon>Panpulmonata</taxon>
        <taxon>Sacoglossa</taxon>
        <taxon>Placobranchoidea</taxon>
        <taxon>Plakobranchidae</taxon>
        <taxon>Elysia</taxon>
    </lineage>
</organism>
<dbReference type="SMART" id="SM00175">
    <property type="entry name" value="RAB"/>
    <property type="match status" value="1"/>
</dbReference>
<gene>
    <name evidence="4" type="ORF">ElyMa_001609200</name>
</gene>
<name>A0AAV4JHF2_9GAST</name>
<dbReference type="GO" id="GO:0045335">
    <property type="term" value="C:phagocytic vesicle"/>
    <property type="evidence" value="ECO:0007669"/>
    <property type="project" value="TreeGrafter"/>
</dbReference>
<evidence type="ECO:0000256" key="2">
    <source>
        <dbReference type="ARBA" id="ARBA00022741"/>
    </source>
</evidence>
<sequence length="210" mass="23452">MDKDNDLIKIIVIGNTLVGKTSFIHRYVNNGFRPDYKSTIGVDFAIKQVQTSTNKTVKVQLWDIAGQERFTYLTRAYYKDAAGCVLMFDLGSVASFESVRKWKADLDAKVRTQSGTLLPCILVANKSDKSPASVKDNDIQLMCEELLFVGWTKTSVKEGHMIKESMSYLLDIILGISPRSPSIYSNSISLSARTPPNDGADHREKKSCRC</sequence>
<keyword evidence="2" id="KW-0547">Nucleotide-binding</keyword>
<evidence type="ECO:0000256" key="3">
    <source>
        <dbReference type="ARBA" id="ARBA00023134"/>
    </source>
</evidence>
<dbReference type="SUPFAM" id="SSF52540">
    <property type="entry name" value="P-loop containing nucleoside triphosphate hydrolases"/>
    <property type="match status" value="1"/>
</dbReference>
<protein>
    <submittedName>
        <fullName evidence="4">Ras-related protein Rab-6A</fullName>
    </submittedName>
</protein>
<dbReference type="PANTHER" id="PTHR47981">
    <property type="entry name" value="RAB FAMILY"/>
    <property type="match status" value="1"/>
</dbReference>
<comment type="similarity">
    <text evidence="1">Belongs to the small GTPase superfamily. Rab family.</text>
</comment>
<dbReference type="PANTHER" id="PTHR47981:SF42">
    <property type="entry name" value="RAS-RELATED PROTEIN RAB-7L1-LIKE ISOFORM X1"/>
    <property type="match status" value="1"/>
</dbReference>
<reference evidence="4 5" key="1">
    <citation type="journal article" date="2021" name="Elife">
        <title>Chloroplast acquisition without the gene transfer in kleptoplastic sea slugs, Plakobranchus ocellatus.</title>
        <authorList>
            <person name="Maeda T."/>
            <person name="Takahashi S."/>
            <person name="Yoshida T."/>
            <person name="Shimamura S."/>
            <person name="Takaki Y."/>
            <person name="Nagai Y."/>
            <person name="Toyoda A."/>
            <person name="Suzuki Y."/>
            <person name="Arimoto A."/>
            <person name="Ishii H."/>
            <person name="Satoh N."/>
            <person name="Nishiyama T."/>
            <person name="Hasebe M."/>
            <person name="Maruyama T."/>
            <person name="Minagawa J."/>
            <person name="Obokata J."/>
            <person name="Shigenobu S."/>
        </authorList>
    </citation>
    <scope>NUCLEOTIDE SEQUENCE [LARGE SCALE GENOMIC DNA]</scope>
</reference>
<dbReference type="PROSITE" id="PS51419">
    <property type="entry name" value="RAB"/>
    <property type="match status" value="1"/>
</dbReference>
<dbReference type="GO" id="GO:0005525">
    <property type="term" value="F:GTP binding"/>
    <property type="evidence" value="ECO:0007669"/>
    <property type="project" value="UniProtKB-KW"/>
</dbReference>
<evidence type="ECO:0000256" key="1">
    <source>
        <dbReference type="ARBA" id="ARBA00006270"/>
    </source>
</evidence>
<dbReference type="Gene3D" id="3.40.50.300">
    <property type="entry name" value="P-loop containing nucleotide triphosphate hydrolases"/>
    <property type="match status" value="1"/>
</dbReference>
<dbReference type="FunFam" id="3.40.50.300:FF:001447">
    <property type="entry name" value="Ras-related protein Rab-1B"/>
    <property type="match status" value="1"/>
</dbReference>
<dbReference type="GO" id="GO:0090385">
    <property type="term" value="P:phagosome-lysosome fusion"/>
    <property type="evidence" value="ECO:0007669"/>
    <property type="project" value="TreeGrafter"/>
</dbReference>
<dbReference type="InterPro" id="IPR001806">
    <property type="entry name" value="Small_GTPase"/>
</dbReference>
<evidence type="ECO:0000313" key="4">
    <source>
        <dbReference type="EMBL" id="GFS22114.1"/>
    </source>
</evidence>
<dbReference type="Pfam" id="PF00071">
    <property type="entry name" value="Ras"/>
    <property type="match status" value="1"/>
</dbReference>
<proteinExistence type="inferred from homology"/>
<accession>A0AAV4JHF2</accession>
<dbReference type="EMBL" id="BMAT01003228">
    <property type="protein sequence ID" value="GFS22114.1"/>
    <property type="molecule type" value="Genomic_DNA"/>
</dbReference>
<dbReference type="GO" id="GO:0003924">
    <property type="term" value="F:GTPase activity"/>
    <property type="evidence" value="ECO:0007669"/>
    <property type="project" value="InterPro"/>
</dbReference>
<dbReference type="GO" id="GO:0005764">
    <property type="term" value="C:lysosome"/>
    <property type="evidence" value="ECO:0007669"/>
    <property type="project" value="TreeGrafter"/>
</dbReference>
<dbReference type="SMART" id="SM00176">
    <property type="entry name" value="RAN"/>
    <property type="match status" value="1"/>
</dbReference>
<evidence type="ECO:0000313" key="5">
    <source>
        <dbReference type="Proteomes" id="UP000762676"/>
    </source>
</evidence>
<dbReference type="SMART" id="SM00173">
    <property type="entry name" value="RAS"/>
    <property type="match status" value="1"/>
</dbReference>
<keyword evidence="5" id="KW-1185">Reference proteome</keyword>
<dbReference type="InterPro" id="IPR027417">
    <property type="entry name" value="P-loop_NTPase"/>
</dbReference>
<dbReference type="GO" id="GO:0008333">
    <property type="term" value="P:endosome to lysosome transport"/>
    <property type="evidence" value="ECO:0007669"/>
    <property type="project" value="TreeGrafter"/>
</dbReference>
<dbReference type="PROSITE" id="PS51421">
    <property type="entry name" value="RAS"/>
    <property type="match status" value="1"/>
</dbReference>
<keyword evidence="3" id="KW-0342">GTP-binding</keyword>
<dbReference type="SMART" id="SM00174">
    <property type="entry name" value="RHO"/>
    <property type="match status" value="1"/>
</dbReference>